<proteinExistence type="predicted"/>
<accession>A0AAX3U6F9</accession>
<dbReference type="RefSeq" id="WP_301066282.1">
    <property type="nucleotide sequence ID" value="NZ_CP118710.1"/>
</dbReference>
<protein>
    <recommendedName>
        <fullName evidence="3">Apea-like HEPN domain-containing protein</fullName>
    </recommendedName>
</protein>
<dbReference type="EMBL" id="CP118710">
    <property type="protein sequence ID" value="WGK83118.1"/>
    <property type="molecule type" value="Genomic_DNA"/>
</dbReference>
<sequence length="297" mass="34358">MLKLKENCSALSFKNIIKDDSTIGILMYGAGSQEHYKSEIDLLESCCISSPEYAEEFRSQINSYRQILDDPNYREGLYPRGIEKIIQQIIEPMSLWEAITSLTTDHFFASENYFRSLVDVSLTFLLSSEIAKLFNHKPADFALYNIWLTSKLKIQASDLVTSEEIEFIDNQFEVNGKRRDQRLTRLLNFRNKQIAHNSASDETQKDDFVYVTCFILRVWAILDAAYSPNCMPRPIHLDEHLFDQFYKIMSSVELSHVKAERLKFINELLSACSKDLVTGTYDGKRPFAELRVTVKIT</sequence>
<reference evidence="1" key="1">
    <citation type="submission" date="2022-02" db="EMBL/GenBank/DDBJ databases">
        <title>Emergence and expansion in Europe of a Vibrio aestuarianus clonal complex pathogenic for oysters.</title>
        <authorList>
            <person name="Mesnil A."/>
            <person name="Travers M.-A."/>
        </authorList>
    </citation>
    <scope>NUCLEOTIDE SEQUENCE</scope>
    <source>
        <strain evidence="1">U29</strain>
    </source>
</reference>
<organism evidence="1 2">
    <name type="scientific">Vibrio aestuarianus</name>
    <dbReference type="NCBI Taxonomy" id="28171"/>
    <lineage>
        <taxon>Bacteria</taxon>
        <taxon>Pseudomonadati</taxon>
        <taxon>Pseudomonadota</taxon>
        <taxon>Gammaproteobacteria</taxon>
        <taxon>Vibrionales</taxon>
        <taxon>Vibrionaceae</taxon>
        <taxon>Vibrio</taxon>
    </lineage>
</organism>
<gene>
    <name evidence="1" type="ORF">PYE51_17275</name>
</gene>
<evidence type="ECO:0000313" key="1">
    <source>
        <dbReference type="EMBL" id="WGK83118.1"/>
    </source>
</evidence>
<dbReference type="Proteomes" id="UP001239257">
    <property type="component" value="Chromosome 2"/>
</dbReference>
<evidence type="ECO:0008006" key="3">
    <source>
        <dbReference type="Google" id="ProtNLM"/>
    </source>
</evidence>
<evidence type="ECO:0000313" key="2">
    <source>
        <dbReference type="Proteomes" id="UP001239257"/>
    </source>
</evidence>
<name>A0AAX3U6F9_9VIBR</name>
<dbReference type="AlphaFoldDB" id="A0AAX3U6F9"/>